<keyword evidence="4" id="KW-1185">Reference proteome</keyword>
<gene>
    <name evidence="3" type="ORF">CALCODRAFT_510768</name>
</gene>
<proteinExistence type="predicted"/>
<accession>A0A165EAI5</accession>
<reference evidence="3 4" key="1">
    <citation type="journal article" date="2016" name="Mol. Biol. Evol.">
        <title>Comparative Genomics of Early-Diverging Mushroom-Forming Fungi Provides Insights into the Origins of Lignocellulose Decay Capabilities.</title>
        <authorList>
            <person name="Nagy L.G."/>
            <person name="Riley R."/>
            <person name="Tritt A."/>
            <person name="Adam C."/>
            <person name="Daum C."/>
            <person name="Floudas D."/>
            <person name="Sun H."/>
            <person name="Yadav J.S."/>
            <person name="Pangilinan J."/>
            <person name="Larsson K.H."/>
            <person name="Matsuura K."/>
            <person name="Barry K."/>
            <person name="Labutti K."/>
            <person name="Kuo R."/>
            <person name="Ohm R.A."/>
            <person name="Bhattacharya S.S."/>
            <person name="Shirouzu T."/>
            <person name="Yoshinaga Y."/>
            <person name="Martin F.M."/>
            <person name="Grigoriev I.V."/>
            <person name="Hibbett D.S."/>
        </authorList>
    </citation>
    <scope>NUCLEOTIDE SEQUENCE [LARGE SCALE GENOMIC DNA]</scope>
    <source>
        <strain evidence="3 4">HHB12733</strain>
    </source>
</reference>
<sequence length="141" mass="14001">MDTVDHQLQVAERILVRWNTRKTWVFLIGISGGLAVLAAIDGQTAMGKRAAGVFANTGKLIITLYNCSSSAAFVRVTEDLGQGIANLAPAVALLWGGFLAVYGFGKKEGMWGGGGGGAGGAEGAGGEGGEGGAGAGGDGMA</sequence>
<dbReference type="InParanoid" id="A0A165EAI5"/>
<evidence type="ECO:0000313" key="4">
    <source>
        <dbReference type="Proteomes" id="UP000076842"/>
    </source>
</evidence>
<keyword evidence="2" id="KW-0812">Transmembrane</keyword>
<dbReference type="EMBL" id="KV424014">
    <property type="protein sequence ID" value="KZT54445.1"/>
    <property type="molecule type" value="Genomic_DNA"/>
</dbReference>
<dbReference type="AlphaFoldDB" id="A0A165EAI5"/>
<organism evidence="3 4">
    <name type="scientific">Calocera cornea HHB12733</name>
    <dbReference type="NCBI Taxonomy" id="1353952"/>
    <lineage>
        <taxon>Eukaryota</taxon>
        <taxon>Fungi</taxon>
        <taxon>Dikarya</taxon>
        <taxon>Basidiomycota</taxon>
        <taxon>Agaricomycotina</taxon>
        <taxon>Dacrymycetes</taxon>
        <taxon>Dacrymycetales</taxon>
        <taxon>Dacrymycetaceae</taxon>
        <taxon>Calocera</taxon>
    </lineage>
</organism>
<keyword evidence="2" id="KW-1133">Transmembrane helix</keyword>
<keyword evidence="2" id="KW-0472">Membrane</keyword>
<evidence type="ECO:0000313" key="3">
    <source>
        <dbReference type="EMBL" id="KZT54445.1"/>
    </source>
</evidence>
<evidence type="ECO:0000256" key="2">
    <source>
        <dbReference type="SAM" id="Phobius"/>
    </source>
</evidence>
<evidence type="ECO:0000256" key="1">
    <source>
        <dbReference type="SAM" id="MobiDB-lite"/>
    </source>
</evidence>
<protein>
    <submittedName>
        <fullName evidence="3">Uncharacterized protein</fullName>
    </submittedName>
</protein>
<name>A0A165EAI5_9BASI</name>
<feature type="transmembrane region" description="Helical" evidence="2">
    <location>
        <begin position="84"/>
        <end position="104"/>
    </location>
</feature>
<feature type="transmembrane region" description="Helical" evidence="2">
    <location>
        <begin position="23"/>
        <end position="40"/>
    </location>
</feature>
<dbReference type="Proteomes" id="UP000076842">
    <property type="component" value="Unassembled WGS sequence"/>
</dbReference>
<feature type="region of interest" description="Disordered" evidence="1">
    <location>
        <begin position="116"/>
        <end position="141"/>
    </location>
</feature>